<organism evidence="2 3">
    <name type="scientific">Caenorhabditis elegans</name>
    <dbReference type="NCBI Taxonomy" id="6239"/>
    <lineage>
        <taxon>Eukaryota</taxon>
        <taxon>Metazoa</taxon>
        <taxon>Ecdysozoa</taxon>
        <taxon>Nematoda</taxon>
        <taxon>Chromadorea</taxon>
        <taxon>Rhabditida</taxon>
        <taxon>Rhabditina</taxon>
        <taxon>Rhabditomorpha</taxon>
        <taxon>Rhabditoidea</taxon>
        <taxon>Rhabditidae</taxon>
        <taxon>Peloderinae</taxon>
        <taxon>Caenorhabditis</taxon>
    </lineage>
</organism>
<evidence type="ECO:0000313" key="4">
    <source>
        <dbReference type="WormBase" id="Y69A2AR.1a"/>
    </source>
</evidence>
<keyword evidence="3" id="KW-1185">Reference proteome</keyword>
<sequence length="486" mass="55760">MDREGSSKSAEEEKPKEPVVVEKASGEPKKAEDPTTKKRPRKNEDLLKDAPETSDDEDQRAETAGSRNYPANLWNRLKNPPANRPTIDVWEFKLDGEVLTMTFTCDGEKYPMYFTPRSVIDFQMRNNYWIPRHNNTFKSLRTRLYSLPKTVSINKLVFSNTPECEAEDCLIELMFIKKWTCKQLDYNICTEFNQPQHLRRLVHMFKPTDITVSLHFGPYIPSATAHEPNSMHNHLAALSDTTLAMEKDFRLDCAHALSLPPDSSKKELGMLYGEAGKGRAFGIQMLRTLTAIRKFVGMMAEKRMAQTKGVAIRKFVVNGPGIHDKPCAKLQQLLKEDGLDEANKMRGAYATGERVYVCVRNDLRRAFKYSLAMPATAFKMSIGNEQLLLFTKSVPVFHCFFRTNVDEQGVVQLITEWQKGERNIEEIQLHLDRVIEPNFVDHLNADHADPKRVKVRRVVNGRKTTLYIERDRLGSRHLALRTLDTK</sequence>
<dbReference type="Bgee" id="WBGene00022074">
    <property type="expression patterns" value="Expressed in embryo and 4 other cell types or tissues"/>
</dbReference>
<feature type="compositionally biased region" description="Basic and acidic residues" evidence="1">
    <location>
        <begin position="1"/>
        <end position="51"/>
    </location>
</feature>
<dbReference type="AGR" id="WB:WBGene00022074"/>
<gene>
    <name evidence="2" type="ORF">CELE_Y69A2AR.1</name>
    <name evidence="2 4" type="ORF">Y69A2AR.1</name>
</gene>
<dbReference type="InParanoid" id="Q95XG1"/>
<feature type="region of interest" description="Disordered" evidence="1">
    <location>
        <begin position="1"/>
        <end position="77"/>
    </location>
</feature>
<dbReference type="CTD" id="177051"/>
<dbReference type="UCSC" id="Y69A2AR.1b">
    <property type="organism name" value="c. elegans"/>
</dbReference>
<dbReference type="eggNOG" id="ENOG502TBTW">
    <property type="taxonomic scope" value="Eukaryota"/>
</dbReference>
<dbReference type="EMBL" id="BX284604">
    <property type="protein sequence ID" value="CCD74105.1"/>
    <property type="molecule type" value="Genomic_DNA"/>
</dbReference>
<keyword evidence="5" id="KW-1267">Proteomics identification</keyword>
<name>Q95XG1_CAEEL</name>
<dbReference type="PaxDb" id="6239-Y69A2AR.1c"/>
<dbReference type="WormBase" id="Y69A2AR.1a">
    <property type="protein sequence ID" value="CE36362"/>
    <property type="gene ID" value="WBGene00022074"/>
</dbReference>
<evidence type="ECO:0007829" key="5">
    <source>
        <dbReference type="PeptideAtlas" id="Q95XG1"/>
    </source>
</evidence>
<evidence type="ECO:0000313" key="2">
    <source>
        <dbReference type="EMBL" id="CCD74105.1"/>
    </source>
</evidence>
<accession>Q95XG1</accession>
<reference evidence="2 3" key="1">
    <citation type="journal article" date="1998" name="Science">
        <title>Genome sequence of the nematode C. elegans: a platform for investigating biology.</title>
        <authorList>
            <consortium name="The C. elegans sequencing consortium"/>
            <person name="Sulson J.E."/>
            <person name="Waterston R."/>
        </authorList>
    </citation>
    <scope>NUCLEOTIDE SEQUENCE [LARGE SCALE GENOMIC DNA]</scope>
    <source>
        <strain evidence="2 3">Bristol N2</strain>
    </source>
</reference>
<dbReference type="Proteomes" id="UP000001940">
    <property type="component" value="Chromosome IV"/>
</dbReference>
<evidence type="ECO:0000256" key="1">
    <source>
        <dbReference type="SAM" id="MobiDB-lite"/>
    </source>
</evidence>
<dbReference type="GeneID" id="177051"/>
<dbReference type="AlphaFoldDB" id="Q95XG1"/>
<dbReference type="ExpressionAtlas" id="Q95XG1">
    <property type="expression patterns" value="baseline and differential"/>
</dbReference>
<dbReference type="FunCoup" id="Q95XG1">
    <property type="interactions" value="214"/>
</dbReference>
<dbReference type="OrthoDB" id="5780950at2759"/>
<dbReference type="RefSeq" id="NP_741343.2">
    <property type="nucleotide sequence ID" value="NM_171292.3"/>
</dbReference>
<protein>
    <submittedName>
        <fullName evidence="2">Brix domain-containing protein</fullName>
    </submittedName>
</protein>
<proteinExistence type="evidence at protein level"/>
<evidence type="ECO:0000313" key="3">
    <source>
        <dbReference type="Proteomes" id="UP000001940"/>
    </source>
</evidence>